<dbReference type="AlphaFoldDB" id="A0A559IXD8"/>
<accession>A0A559IXD8</accession>
<name>A0A559IXD8_9BACL</name>
<sequence length="126" mass="15073">MPKREHNWAKGYEQRQQDKQRELTRAQKIEELRERKAMKKKHKGALRKQHQRSWENQQDIHNLELQVAKYKKVWEAEKEINQAHQAQINGMVRELSQEQSKAFRRGIMTGSVATLLIVLVFVVKFL</sequence>
<protein>
    <submittedName>
        <fullName evidence="3">Uncharacterized protein</fullName>
    </submittedName>
</protein>
<feature type="region of interest" description="Disordered" evidence="1">
    <location>
        <begin position="1"/>
        <end position="21"/>
    </location>
</feature>
<proteinExistence type="predicted"/>
<evidence type="ECO:0000313" key="3">
    <source>
        <dbReference type="EMBL" id="TVX92266.1"/>
    </source>
</evidence>
<dbReference type="Proteomes" id="UP000318102">
    <property type="component" value="Unassembled WGS sequence"/>
</dbReference>
<dbReference type="RefSeq" id="WP_144987562.1">
    <property type="nucleotide sequence ID" value="NZ_VNJK01000001.1"/>
</dbReference>
<reference evidence="3 4" key="1">
    <citation type="submission" date="2019-07" db="EMBL/GenBank/DDBJ databases">
        <authorList>
            <person name="Kim J."/>
        </authorList>
    </citation>
    <scope>NUCLEOTIDE SEQUENCE [LARGE SCALE GENOMIC DNA]</scope>
    <source>
        <strain evidence="3 4">N4</strain>
    </source>
</reference>
<keyword evidence="2" id="KW-0472">Membrane</keyword>
<keyword evidence="4" id="KW-1185">Reference proteome</keyword>
<organism evidence="3 4">
    <name type="scientific">Paenibacillus agilis</name>
    <dbReference type="NCBI Taxonomy" id="3020863"/>
    <lineage>
        <taxon>Bacteria</taxon>
        <taxon>Bacillati</taxon>
        <taxon>Bacillota</taxon>
        <taxon>Bacilli</taxon>
        <taxon>Bacillales</taxon>
        <taxon>Paenibacillaceae</taxon>
        <taxon>Paenibacillus</taxon>
    </lineage>
</organism>
<evidence type="ECO:0000313" key="4">
    <source>
        <dbReference type="Proteomes" id="UP000318102"/>
    </source>
</evidence>
<comment type="caution">
    <text evidence="3">The sequence shown here is derived from an EMBL/GenBank/DDBJ whole genome shotgun (WGS) entry which is preliminary data.</text>
</comment>
<evidence type="ECO:0000256" key="1">
    <source>
        <dbReference type="SAM" id="MobiDB-lite"/>
    </source>
</evidence>
<keyword evidence="2" id="KW-0812">Transmembrane</keyword>
<evidence type="ECO:0000256" key="2">
    <source>
        <dbReference type="SAM" id="Phobius"/>
    </source>
</evidence>
<feature type="transmembrane region" description="Helical" evidence="2">
    <location>
        <begin position="106"/>
        <end position="125"/>
    </location>
</feature>
<keyword evidence="2" id="KW-1133">Transmembrane helix</keyword>
<dbReference type="EMBL" id="VNJK01000001">
    <property type="protein sequence ID" value="TVX92266.1"/>
    <property type="molecule type" value="Genomic_DNA"/>
</dbReference>
<gene>
    <name evidence="3" type="ORF">FPZ44_03825</name>
</gene>